<feature type="region of interest" description="Disordered" evidence="1">
    <location>
        <begin position="1"/>
        <end position="24"/>
    </location>
</feature>
<reference evidence="2 3" key="1">
    <citation type="submission" date="2020-11" db="EMBL/GenBank/DDBJ databases">
        <title>Amino acid is mineralized and recycled by bacteria in oceanic microbiome.</title>
        <authorList>
            <person name="Zheng L.Y."/>
        </authorList>
    </citation>
    <scope>NUCLEOTIDE SEQUENCE [LARGE SCALE GENOMIC DNA]</scope>
    <source>
        <strain evidence="2 3">A32-1</strain>
    </source>
</reference>
<dbReference type="KEGG" id="msf:IT882_15600"/>
<proteinExistence type="predicted"/>
<dbReference type="Proteomes" id="UP000594480">
    <property type="component" value="Chromosome"/>
</dbReference>
<organism evidence="2 3">
    <name type="scientific">Microbacterium schleiferi</name>
    <dbReference type="NCBI Taxonomy" id="69362"/>
    <lineage>
        <taxon>Bacteria</taxon>
        <taxon>Bacillati</taxon>
        <taxon>Actinomycetota</taxon>
        <taxon>Actinomycetes</taxon>
        <taxon>Micrococcales</taxon>
        <taxon>Microbacteriaceae</taxon>
        <taxon>Microbacterium</taxon>
    </lineage>
</organism>
<protein>
    <submittedName>
        <fullName evidence="2">Uncharacterized protein</fullName>
    </submittedName>
</protein>
<evidence type="ECO:0000313" key="2">
    <source>
        <dbReference type="EMBL" id="QPE04527.1"/>
    </source>
</evidence>
<sequence>MPLQPVPPHAARVAPCDGPDGPGALRSEQDLQAAGRVAGLLEGGGGIVEGELVGRQRRQIDPLGVGRLTIDSRTASYSR</sequence>
<keyword evidence="3" id="KW-1185">Reference proteome</keyword>
<dbReference type="AlphaFoldDB" id="A0A7S8MWG6"/>
<accession>A0A7S8MWG6</accession>
<dbReference type="RefSeq" id="WP_194384079.1">
    <property type="nucleotide sequence ID" value="NZ_CP064760.1"/>
</dbReference>
<dbReference type="EMBL" id="CP064760">
    <property type="protein sequence ID" value="QPE04527.1"/>
    <property type="molecule type" value="Genomic_DNA"/>
</dbReference>
<evidence type="ECO:0000256" key="1">
    <source>
        <dbReference type="SAM" id="MobiDB-lite"/>
    </source>
</evidence>
<gene>
    <name evidence="2" type="ORF">IT882_15600</name>
</gene>
<evidence type="ECO:0000313" key="3">
    <source>
        <dbReference type="Proteomes" id="UP000594480"/>
    </source>
</evidence>
<name>A0A7S8MWG6_9MICO</name>